<dbReference type="EMBL" id="AAXG02000053">
    <property type="protein sequence ID" value="EDM97487.1"/>
    <property type="molecule type" value="Genomic_DNA"/>
</dbReference>
<evidence type="ECO:0000313" key="2">
    <source>
        <dbReference type="Proteomes" id="UP000003639"/>
    </source>
</evidence>
<reference evidence="1 2" key="2">
    <citation type="submission" date="2007-06" db="EMBL/GenBank/DDBJ databases">
        <title>Draft genome sequence of Pseudoflavonifractor capillosus ATCC 29799.</title>
        <authorList>
            <person name="Sudarsanam P."/>
            <person name="Ley R."/>
            <person name="Guruge J."/>
            <person name="Turnbaugh P.J."/>
            <person name="Mahowald M."/>
            <person name="Liep D."/>
            <person name="Gordon J."/>
        </authorList>
    </citation>
    <scope>NUCLEOTIDE SEQUENCE [LARGE SCALE GENOMIC DNA]</scope>
    <source>
        <strain evidence="1 2">ATCC 29799</strain>
    </source>
</reference>
<dbReference type="Proteomes" id="UP000003639">
    <property type="component" value="Unassembled WGS sequence"/>
</dbReference>
<comment type="caution">
    <text evidence="1">The sequence shown here is derived from an EMBL/GenBank/DDBJ whole genome shotgun (WGS) entry which is preliminary data.</text>
</comment>
<dbReference type="STRING" id="411467.BACCAP_04629"/>
<organism evidence="1 2">
    <name type="scientific">Pseudoflavonifractor capillosus ATCC 29799</name>
    <dbReference type="NCBI Taxonomy" id="411467"/>
    <lineage>
        <taxon>Bacteria</taxon>
        <taxon>Bacillati</taxon>
        <taxon>Bacillota</taxon>
        <taxon>Clostridia</taxon>
        <taxon>Eubacteriales</taxon>
        <taxon>Oscillospiraceae</taxon>
        <taxon>Pseudoflavonifractor</taxon>
    </lineage>
</organism>
<protein>
    <submittedName>
        <fullName evidence="1">Uncharacterized protein</fullName>
    </submittedName>
</protein>
<proteinExistence type="predicted"/>
<evidence type="ECO:0000313" key="1">
    <source>
        <dbReference type="EMBL" id="EDM97487.1"/>
    </source>
</evidence>
<gene>
    <name evidence="1" type="ORF">BACCAP_04629</name>
</gene>
<sequence>MLLPYSLAATDIITNTSIDHGNGFDTFLSVIGLYFIALLE</sequence>
<dbReference type="AlphaFoldDB" id="A6P2A0"/>
<keyword evidence="2" id="KW-1185">Reference proteome</keyword>
<reference evidence="1 2" key="1">
    <citation type="submission" date="2007-04" db="EMBL/GenBank/DDBJ databases">
        <authorList>
            <person name="Fulton L."/>
            <person name="Clifton S."/>
            <person name="Fulton B."/>
            <person name="Xu J."/>
            <person name="Minx P."/>
            <person name="Pepin K.H."/>
            <person name="Johnson M."/>
            <person name="Thiruvilangam P."/>
            <person name="Bhonagiri V."/>
            <person name="Nash W.E."/>
            <person name="Mardis E.R."/>
            <person name="Wilson R.K."/>
        </authorList>
    </citation>
    <scope>NUCLEOTIDE SEQUENCE [LARGE SCALE GENOMIC DNA]</scope>
    <source>
        <strain evidence="1 2">ATCC 29799</strain>
    </source>
</reference>
<name>A6P2A0_9FIRM</name>
<accession>A6P2A0</accession>